<dbReference type="NCBIfam" id="TIGR03354">
    <property type="entry name" value="VI_FHA"/>
    <property type="match status" value="1"/>
</dbReference>
<keyword evidence="3" id="KW-1185">Reference proteome</keyword>
<evidence type="ECO:0000313" key="3">
    <source>
        <dbReference type="Proteomes" id="UP001163624"/>
    </source>
</evidence>
<dbReference type="Pfam" id="PF00498">
    <property type="entry name" value="FHA"/>
    <property type="match status" value="1"/>
</dbReference>
<accession>A0ABY7A0C2</accession>
<dbReference type="Proteomes" id="UP001163624">
    <property type="component" value="Chromosome"/>
</dbReference>
<protein>
    <submittedName>
        <fullName evidence="2">Type VI secretion system-associated FHA domain protein TagH</fullName>
    </submittedName>
</protein>
<reference evidence="2" key="1">
    <citation type="submission" date="2022-11" db="EMBL/GenBank/DDBJ databases">
        <title>Pseudomonas triclosanedens sp. nov., a triclosan degrader isolated from activated sludge.</title>
        <authorList>
            <person name="Yin Y."/>
            <person name="Lu Z."/>
        </authorList>
    </citation>
    <scope>NUCLEOTIDE SEQUENCE</scope>
    <source>
        <strain evidence="2">ZM23</strain>
    </source>
</reference>
<dbReference type="SMART" id="SM00240">
    <property type="entry name" value="FHA"/>
    <property type="match status" value="1"/>
</dbReference>
<dbReference type="Gene3D" id="2.60.200.20">
    <property type="match status" value="1"/>
</dbReference>
<gene>
    <name evidence="2" type="primary">tagH</name>
    <name evidence="2" type="ORF">OU419_04260</name>
</gene>
<dbReference type="EMBL" id="CP113432">
    <property type="protein sequence ID" value="WAI50489.1"/>
    <property type="molecule type" value="Genomic_DNA"/>
</dbReference>
<dbReference type="SUPFAM" id="SSF49879">
    <property type="entry name" value="SMAD/FHA domain"/>
    <property type="match status" value="1"/>
</dbReference>
<dbReference type="PROSITE" id="PS50006">
    <property type="entry name" value="FHA_DOMAIN"/>
    <property type="match status" value="1"/>
</dbReference>
<dbReference type="InterPro" id="IPR046883">
    <property type="entry name" value="T6SS_FHA_C"/>
</dbReference>
<sequence length="397" mass="44292">MELVFEMVNVPQITRELLTSKTFKETGGIIGRGEDCDWVIPDSRRHLSGHHAQISYRDGAFFLTDTSSNGVRLKDSGARLRRDEPQRIEHGAVYCLGEFEIRARLVQDPARFDDEIGRPRAAGSIIPDDAFLDLDPLVAIDQQERIYAESDDFSMLGKTQASTSLQADYAPIDMESLPLPQLVPAPPAPQPAPEHAVERQTEGFWQRYGAELGVDLDTLDHDVREALALQAARLLRQCVAGLQQSLRTRTELKNELRLALTTAQGPSANPLKQSTDSREALATLLRGKQGQPSAELAVARAFRDLQAHQVALLSASRAAVRSTLEHFAPEQLSLRFERDGQVSRLSGASGRWRAYGRYHQSLRQDEEWSERLLARDFAQAYEEQVRLIGTLNSDTQG</sequence>
<dbReference type="RefSeq" id="WP_254471226.1">
    <property type="nucleotide sequence ID" value="NZ_CP113432.1"/>
</dbReference>
<dbReference type="Pfam" id="PF20232">
    <property type="entry name" value="T6SS_FHA_C"/>
    <property type="match status" value="1"/>
</dbReference>
<dbReference type="InterPro" id="IPR017735">
    <property type="entry name" value="T6SS_FHA"/>
</dbReference>
<dbReference type="InterPro" id="IPR000253">
    <property type="entry name" value="FHA_dom"/>
</dbReference>
<dbReference type="CDD" id="cd00060">
    <property type="entry name" value="FHA"/>
    <property type="match status" value="1"/>
</dbReference>
<proteinExistence type="predicted"/>
<organism evidence="2 3">
    <name type="scientific">Pseudomonas triclosanedens</name>
    <dbReference type="NCBI Taxonomy" id="2961893"/>
    <lineage>
        <taxon>Bacteria</taxon>
        <taxon>Pseudomonadati</taxon>
        <taxon>Pseudomonadota</taxon>
        <taxon>Gammaproteobacteria</taxon>
        <taxon>Pseudomonadales</taxon>
        <taxon>Pseudomonadaceae</taxon>
        <taxon>Pseudomonas</taxon>
    </lineage>
</organism>
<name>A0ABY7A0C2_9PSED</name>
<evidence type="ECO:0000259" key="1">
    <source>
        <dbReference type="PROSITE" id="PS50006"/>
    </source>
</evidence>
<feature type="domain" description="FHA" evidence="1">
    <location>
        <begin position="28"/>
        <end position="78"/>
    </location>
</feature>
<dbReference type="InterPro" id="IPR008984">
    <property type="entry name" value="SMAD_FHA_dom_sf"/>
</dbReference>
<evidence type="ECO:0000313" key="2">
    <source>
        <dbReference type="EMBL" id="WAI50489.1"/>
    </source>
</evidence>